<dbReference type="PANTHER" id="PTHR10381:SF26">
    <property type="entry name" value="ATP-DEPENDENT CLP PROTEASE PROTEOLYTIC SUBUNIT-LIKE-RELATED"/>
    <property type="match status" value="1"/>
</dbReference>
<dbReference type="NCBIfam" id="NF009205">
    <property type="entry name" value="PRK12553.1"/>
    <property type="match status" value="1"/>
</dbReference>
<dbReference type="FunFam" id="3.90.226.10:FF:000002">
    <property type="entry name" value="ATP-dependent Clp protease proteolytic subunit"/>
    <property type="match status" value="1"/>
</dbReference>
<dbReference type="Proteomes" id="UP000593998">
    <property type="component" value="Chromosome"/>
</dbReference>
<evidence type="ECO:0000256" key="11">
    <source>
        <dbReference type="RuleBase" id="RU000550"/>
    </source>
</evidence>
<feature type="active site" evidence="7 9">
    <location>
        <position position="140"/>
    </location>
</feature>
<comment type="function">
    <text evidence="7 11">Cleaves peptides in various proteins in a process that requires ATP hydrolysis. Has a chymotrypsin-like activity. Plays a major role in the degradation of misfolded proteins.</text>
</comment>
<dbReference type="PROSITE" id="PS00381">
    <property type="entry name" value="CLP_PROTEASE_SER"/>
    <property type="match status" value="1"/>
</dbReference>
<evidence type="ECO:0000256" key="9">
    <source>
        <dbReference type="PROSITE-ProRule" id="PRU10086"/>
    </source>
</evidence>
<comment type="catalytic activity">
    <reaction evidence="6 7 9">
        <text>Hydrolysis of proteins to small peptides in the presence of ATP and magnesium. alpha-casein is the usual test substrate. In the absence of ATP, only oligopeptides shorter than five residues are hydrolyzed (such as succinyl-Leu-Tyr-|-NHMec, and Leu-Tyr-Leu-|-Tyr-Trp, in which cleavage of the -Tyr-|-Leu- and -Tyr-|-Trp bonds also occurs).</text>
        <dbReference type="EC" id="3.4.21.92"/>
    </reaction>
</comment>
<name>A0A7L9J5Z5_9MICO</name>
<dbReference type="GO" id="GO:0051117">
    <property type="term" value="F:ATPase binding"/>
    <property type="evidence" value="ECO:0007669"/>
    <property type="project" value="TreeGrafter"/>
</dbReference>
<evidence type="ECO:0000256" key="4">
    <source>
        <dbReference type="ARBA" id="ARBA00022801"/>
    </source>
</evidence>
<accession>A0A7L9J5Z5</accession>
<dbReference type="CDD" id="cd07017">
    <property type="entry name" value="S14_ClpP_2"/>
    <property type="match status" value="1"/>
</dbReference>
<organism evidence="13 14">
    <name type="scientific">Janibacter indicus</name>
    <dbReference type="NCBI Taxonomy" id="857417"/>
    <lineage>
        <taxon>Bacteria</taxon>
        <taxon>Bacillati</taxon>
        <taxon>Actinomycetota</taxon>
        <taxon>Actinomycetes</taxon>
        <taxon>Micrococcales</taxon>
        <taxon>Intrasporangiaceae</taxon>
        <taxon>Janibacter</taxon>
    </lineage>
</organism>
<gene>
    <name evidence="7" type="primary">clpP</name>
    <name evidence="13" type="ORF">IGS73_11805</name>
</gene>
<evidence type="ECO:0000256" key="2">
    <source>
        <dbReference type="ARBA" id="ARBA00022490"/>
    </source>
</evidence>
<evidence type="ECO:0000256" key="1">
    <source>
        <dbReference type="ARBA" id="ARBA00007039"/>
    </source>
</evidence>
<dbReference type="InterPro" id="IPR001907">
    <property type="entry name" value="ClpP"/>
</dbReference>
<proteinExistence type="inferred from homology"/>
<dbReference type="HAMAP" id="MF_00444">
    <property type="entry name" value="ClpP"/>
    <property type="match status" value="1"/>
</dbReference>
<dbReference type="PRINTS" id="PR00127">
    <property type="entry name" value="CLPPROTEASEP"/>
</dbReference>
<dbReference type="EMBL" id="CP062789">
    <property type="protein sequence ID" value="QOK24642.1"/>
    <property type="molecule type" value="Genomic_DNA"/>
</dbReference>
<dbReference type="SUPFAM" id="SSF52096">
    <property type="entry name" value="ClpP/crotonase"/>
    <property type="match status" value="1"/>
</dbReference>
<comment type="similarity">
    <text evidence="1 7 12">Belongs to the peptidase S14 family.</text>
</comment>
<evidence type="ECO:0000256" key="8">
    <source>
        <dbReference type="PROSITE-ProRule" id="PRU10085"/>
    </source>
</evidence>
<evidence type="ECO:0000256" key="12">
    <source>
        <dbReference type="RuleBase" id="RU003567"/>
    </source>
</evidence>
<evidence type="ECO:0000313" key="14">
    <source>
        <dbReference type="Proteomes" id="UP000593998"/>
    </source>
</evidence>
<reference evidence="13 14" key="1">
    <citation type="submission" date="2020-10" db="EMBL/GenBank/DDBJ databases">
        <title>Janibacter indicus TT2 genome sequence.</title>
        <authorList>
            <person name="Lee K."/>
            <person name="Ganzorig M."/>
        </authorList>
    </citation>
    <scope>NUCLEOTIDE SEQUENCE [LARGE SCALE GENOMIC DNA]</scope>
    <source>
        <strain evidence="13 14">TT2</strain>
    </source>
</reference>
<dbReference type="InterPro" id="IPR033135">
    <property type="entry name" value="ClpP_His_AS"/>
</dbReference>
<dbReference type="AlphaFoldDB" id="A0A7L9J5Z5"/>
<evidence type="ECO:0000256" key="5">
    <source>
        <dbReference type="ARBA" id="ARBA00022825"/>
    </source>
</evidence>
<sequence length="218" mass="24261">MRTHQPGSAPLRPGPSSRYILPNFEERTSYGMKRMDPYTKLFEDRIIFLGVQVDDASADDIIAQLLVLESMEPERDILMYINSPGGSFTAMTAIYDTMQYIRPDIQTFVIGQAASAAAVLLGAGAPGKRFALPNSRILIHQPALAGGEYGQASDIEIQANEVLRMRTWLEETWAKHSGKTAEEVREDIERDKILSAQEAKDYGLIDEVLTPRKASLED</sequence>
<comment type="subcellular location">
    <subcellularLocation>
        <location evidence="7">Cytoplasm</location>
    </subcellularLocation>
</comment>
<dbReference type="EC" id="3.4.21.92" evidence="7 10"/>
<dbReference type="Pfam" id="PF00574">
    <property type="entry name" value="CLP_protease"/>
    <property type="match status" value="1"/>
</dbReference>
<feature type="active site" evidence="8">
    <location>
        <position position="115"/>
    </location>
</feature>
<keyword evidence="5 7" id="KW-0720">Serine protease</keyword>
<dbReference type="PROSITE" id="PS00382">
    <property type="entry name" value="CLP_PROTEASE_HIS"/>
    <property type="match status" value="1"/>
</dbReference>
<feature type="active site" description="Nucleophile" evidence="7">
    <location>
        <position position="115"/>
    </location>
</feature>
<dbReference type="GO" id="GO:0006515">
    <property type="term" value="P:protein quality control for misfolded or incompletely synthesized proteins"/>
    <property type="evidence" value="ECO:0007669"/>
    <property type="project" value="TreeGrafter"/>
</dbReference>
<keyword evidence="3 7" id="KW-0645">Protease</keyword>
<comment type="subunit">
    <text evidence="7">Fourteen ClpP subunits assemble into 2 heptameric rings which stack back to back to give a disk-like structure with a central cavity, resembling the structure of eukaryotic proteasomes.</text>
</comment>
<evidence type="ECO:0000256" key="6">
    <source>
        <dbReference type="ARBA" id="ARBA00034021"/>
    </source>
</evidence>
<keyword evidence="4 7" id="KW-0378">Hydrolase</keyword>
<dbReference type="GO" id="GO:0005737">
    <property type="term" value="C:cytoplasm"/>
    <property type="evidence" value="ECO:0007669"/>
    <property type="project" value="UniProtKB-SubCell"/>
</dbReference>
<dbReference type="InterPro" id="IPR023562">
    <property type="entry name" value="ClpP/TepA"/>
</dbReference>
<dbReference type="GO" id="GO:0004252">
    <property type="term" value="F:serine-type endopeptidase activity"/>
    <property type="evidence" value="ECO:0007669"/>
    <property type="project" value="UniProtKB-UniRule"/>
</dbReference>
<dbReference type="InterPro" id="IPR018215">
    <property type="entry name" value="ClpP_Ser_AS"/>
</dbReference>
<evidence type="ECO:0000256" key="10">
    <source>
        <dbReference type="RuleBase" id="RU000549"/>
    </source>
</evidence>
<evidence type="ECO:0000256" key="7">
    <source>
        <dbReference type="HAMAP-Rule" id="MF_00444"/>
    </source>
</evidence>
<dbReference type="Gene3D" id="3.90.226.10">
    <property type="entry name" value="2-enoyl-CoA Hydratase, Chain A, domain 1"/>
    <property type="match status" value="1"/>
</dbReference>
<evidence type="ECO:0000313" key="13">
    <source>
        <dbReference type="EMBL" id="QOK24642.1"/>
    </source>
</evidence>
<dbReference type="NCBIfam" id="NF001368">
    <property type="entry name" value="PRK00277.1"/>
    <property type="match status" value="1"/>
</dbReference>
<protein>
    <recommendedName>
        <fullName evidence="7 12">ATP-dependent Clp protease proteolytic subunit</fullName>
        <ecNumber evidence="7 10">3.4.21.92</ecNumber>
    </recommendedName>
    <alternativeName>
        <fullName evidence="7">Endopeptidase Clp</fullName>
    </alternativeName>
</protein>
<evidence type="ECO:0000256" key="3">
    <source>
        <dbReference type="ARBA" id="ARBA00022670"/>
    </source>
</evidence>
<dbReference type="GO" id="GO:0004176">
    <property type="term" value="F:ATP-dependent peptidase activity"/>
    <property type="evidence" value="ECO:0007669"/>
    <property type="project" value="InterPro"/>
</dbReference>
<dbReference type="InterPro" id="IPR029045">
    <property type="entry name" value="ClpP/crotonase-like_dom_sf"/>
</dbReference>
<dbReference type="GO" id="GO:0009368">
    <property type="term" value="C:endopeptidase Clp complex"/>
    <property type="evidence" value="ECO:0007669"/>
    <property type="project" value="TreeGrafter"/>
</dbReference>
<keyword evidence="2 7" id="KW-0963">Cytoplasm</keyword>
<dbReference type="PANTHER" id="PTHR10381">
    <property type="entry name" value="ATP-DEPENDENT CLP PROTEASE PROTEOLYTIC SUBUNIT"/>
    <property type="match status" value="1"/>
</dbReference>